<dbReference type="InterPro" id="IPR043128">
    <property type="entry name" value="Rev_trsase/Diguanyl_cyclase"/>
</dbReference>
<dbReference type="Gene3D" id="3.30.450.40">
    <property type="match status" value="1"/>
</dbReference>
<feature type="domain" description="GGDEF" evidence="2">
    <location>
        <begin position="204"/>
        <end position="336"/>
    </location>
</feature>
<gene>
    <name evidence="3" type="ORF">SAMN04488059_103175</name>
</gene>
<dbReference type="CDD" id="cd01949">
    <property type="entry name" value="GGDEF"/>
    <property type="match status" value="1"/>
</dbReference>
<evidence type="ECO:0000313" key="4">
    <source>
        <dbReference type="Proteomes" id="UP000182258"/>
    </source>
</evidence>
<dbReference type="Pfam" id="PF00563">
    <property type="entry name" value="EAL"/>
    <property type="match status" value="1"/>
</dbReference>
<dbReference type="PROSITE" id="PS50883">
    <property type="entry name" value="EAL"/>
    <property type="match status" value="1"/>
</dbReference>
<dbReference type="SMART" id="SM00065">
    <property type="entry name" value="GAF"/>
    <property type="match status" value="1"/>
</dbReference>
<dbReference type="Proteomes" id="UP000182258">
    <property type="component" value="Unassembled WGS sequence"/>
</dbReference>
<sequence length="620" mass="67717">MVTDSALLLRLQTEVLEAVARGEPLVSVADLLCRRAQELASDAICSILMVDAESRLRPLAAPSLPLSFSSAIDGVAIGDKVGSCGTAAFRNEAVMVTDIATDPLWDGFRSLAEPLGLRACWSSPIRNSANQVVATFAFYYRTARGPDDLERSIVETCVHLCSIAIDNEIVRERSHRLAYYDALTGLPNRGRFNELLGRAIRLQVPFGLMLVDIDHLKLVNDTVGHAFGDMLIRTVAERLANCHPSLTACRLGGDEFAILVSDCHSDHALRDAANRMLNAVSGLIQMDDQTIDPHITIGGALFGPDGDDEASLSQNADFALYHAKEIRRGGYVRFTPGMRTAMMERATMVRNVDQALADRRMLVHYQPIVRLDTAEIVGLEALARMRMPDGRIAAAGEFHAALADPRIAWQLTGQMLTQIAADIRQWLDLSIPFQHVGINVTTGDFQRGDLESRIVETFERTNVPLKHLILEVNESVYMAGSDQMVPKAVSDLRQRGLLVALDDFGTGFASLTHLLSFPVDVIKIDKSFIDRLGADRASDVVVGSIIDIARKLDIKLVAEGIESASQASILSELGCSMGQGYLFARPGSFADTTHLLSMFSQRIAPNPAPDANGDQLRRMD</sequence>
<dbReference type="GO" id="GO:0071111">
    <property type="term" value="F:cyclic-guanylate-specific phosphodiesterase activity"/>
    <property type="evidence" value="ECO:0007669"/>
    <property type="project" value="InterPro"/>
</dbReference>
<dbReference type="PANTHER" id="PTHR33121">
    <property type="entry name" value="CYCLIC DI-GMP PHOSPHODIESTERASE PDEF"/>
    <property type="match status" value="1"/>
</dbReference>
<organism evidence="3 4">
    <name type="scientific">Devosia psychrophila</name>
    <dbReference type="NCBI Taxonomy" id="728005"/>
    <lineage>
        <taxon>Bacteria</taxon>
        <taxon>Pseudomonadati</taxon>
        <taxon>Pseudomonadota</taxon>
        <taxon>Alphaproteobacteria</taxon>
        <taxon>Hyphomicrobiales</taxon>
        <taxon>Devosiaceae</taxon>
        <taxon>Devosia</taxon>
    </lineage>
</organism>
<dbReference type="Gene3D" id="3.30.70.270">
    <property type="match status" value="1"/>
</dbReference>
<name>A0A1I1HQF1_9HYPH</name>
<dbReference type="SMART" id="SM00052">
    <property type="entry name" value="EAL"/>
    <property type="match status" value="1"/>
</dbReference>
<dbReference type="SMART" id="SM00267">
    <property type="entry name" value="GGDEF"/>
    <property type="match status" value="1"/>
</dbReference>
<dbReference type="InterPro" id="IPR001633">
    <property type="entry name" value="EAL_dom"/>
</dbReference>
<dbReference type="InterPro" id="IPR000160">
    <property type="entry name" value="GGDEF_dom"/>
</dbReference>
<dbReference type="STRING" id="728005.SAMN04488059_103175"/>
<dbReference type="SUPFAM" id="SSF55073">
    <property type="entry name" value="Nucleotide cyclase"/>
    <property type="match status" value="1"/>
</dbReference>
<dbReference type="Pfam" id="PF13185">
    <property type="entry name" value="GAF_2"/>
    <property type="match status" value="1"/>
</dbReference>
<dbReference type="SUPFAM" id="SSF55781">
    <property type="entry name" value="GAF domain-like"/>
    <property type="match status" value="1"/>
</dbReference>
<dbReference type="PANTHER" id="PTHR33121:SF70">
    <property type="entry name" value="SIGNALING PROTEIN YKOW"/>
    <property type="match status" value="1"/>
</dbReference>
<dbReference type="CDD" id="cd01948">
    <property type="entry name" value="EAL"/>
    <property type="match status" value="1"/>
</dbReference>
<dbReference type="Pfam" id="PF00990">
    <property type="entry name" value="GGDEF"/>
    <property type="match status" value="1"/>
</dbReference>
<dbReference type="InterPro" id="IPR050706">
    <property type="entry name" value="Cyclic-di-GMP_PDE-like"/>
</dbReference>
<reference evidence="3 4" key="1">
    <citation type="submission" date="2016-10" db="EMBL/GenBank/DDBJ databases">
        <authorList>
            <person name="de Groot N.N."/>
        </authorList>
    </citation>
    <scope>NUCLEOTIDE SEQUENCE [LARGE SCALE GENOMIC DNA]</scope>
    <source>
        <strain evidence="3 4">CGMCC 1.10210</strain>
    </source>
</reference>
<dbReference type="InterPro" id="IPR029787">
    <property type="entry name" value="Nucleotide_cyclase"/>
</dbReference>
<dbReference type="Gene3D" id="3.20.20.450">
    <property type="entry name" value="EAL domain"/>
    <property type="match status" value="1"/>
</dbReference>
<dbReference type="InterPro" id="IPR029016">
    <property type="entry name" value="GAF-like_dom_sf"/>
</dbReference>
<evidence type="ECO:0000313" key="3">
    <source>
        <dbReference type="EMBL" id="SFC25802.1"/>
    </source>
</evidence>
<dbReference type="RefSeq" id="WP_244542319.1">
    <property type="nucleotide sequence ID" value="NZ_FOMB01000003.1"/>
</dbReference>
<dbReference type="NCBIfam" id="TIGR00254">
    <property type="entry name" value="GGDEF"/>
    <property type="match status" value="1"/>
</dbReference>
<dbReference type="AlphaFoldDB" id="A0A1I1HQF1"/>
<evidence type="ECO:0000259" key="2">
    <source>
        <dbReference type="PROSITE" id="PS50887"/>
    </source>
</evidence>
<dbReference type="EMBL" id="FOMB01000003">
    <property type="protein sequence ID" value="SFC25802.1"/>
    <property type="molecule type" value="Genomic_DNA"/>
</dbReference>
<dbReference type="PROSITE" id="PS50887">
    <property type="entry name" value="GGDEF"/>
    <property type="match status" value="1"/>
</dbReference>
<evidence type="ECO:0000259" key="1">
    <source>
        <dbReference type="PROSITE" id="PS50883"/>
    </source>
</evidence>
<feature type="domain" description="EAL" evidence="1">
    <location>
        <begin position="345"/>
        <end position="600"/>
    </location>
</feature>
<protein>
    <submittedName>
        <fullName evidence="3">Diguanylate cyclase/phosphodiesterase</fullName>
    </submittedName>
</protein>
<dbReference type="InterPro" id="IPR003018">
    <property type="entry name" value="GAF"/>
</dbReference>
<proteinExistence type="predicted"/>
<dbReference type="InterPro" id="IPR035919">
    <property type="entry name" value="EAL_sf"/>
</dbReference>
<accession>A0A1I1HQF1</accession>
<dbReference type="SUPFAM" id="SSF141868">
    <property type="entry name" value="EAL domain-like"/>
    <property type="match status" value="1"/>
</dbReference>